<evidence type="ECO:0000313" key="1">
    <source>
        <dbReference type="EMBL" id="PWN05204.1"/>
    </source>
</evidence>
<gene>
    <name evidence="1" type="ORF">DDZ15_15885</name>
</gene>
<organism evidence="1 2">
    <name type="scientific">Rhodohalobacter mucosus</name>
    <dbReference type="NCBI Taxonomy" id="2079485"/>
    <lineage>
        <taxon>Bacteria</taxon>
        <taxon>Pseudomonadati</taxon>
        <taxon>Balneolota</taxon>
        <taxon>Balneolia</taxon>
        <taxon>Balneolales</taxon>
        <taxon>Balneolaceae</taxon>
        <taxon>Rhodohalobacter</taxon>
    </lineage>
</organism>
<dbReference type="InterPro" id="IPR011990">
    <property type="entry name" value="TPR-like_helical_dom_sf"/>
</dbReference>
<dbReference type="SUPFAM" id="SSF48452">
    <property type="entry name" value="TPR-like"/>
    <property type="match status" value="1"/>
</dbReference>
<dbReference type="AlphaFoldDB" id="A0A316TSI0"/>
<proteinExistence type="predicted"/>
<accession>A0A316TSI0</accession>
<reference evidence="1 2" key="1">
    <citation type="submission" date="2018-05" db="EMBL/GenBank/DDBJ databases">
        <title>Rhodohalobacter halophilus gen. nov., sp. nov., a moderately halophilic member of the family Balneolaceae.</title>
        <authorList>
            <person name="Liu Z.-W."/>
        </authorList>
    </citation>
    <scope>NUCLEOTIDE SEQUENCE [LARGE SCALE GENOMIC DNA]</scope>
    <source>
        <strain evidence="1 2">8A47</strain>
    </source>
</reference>
<dbReference type="Pfam" id="PF13181">
    <property type="entry name" value="TPR_8"/>
    <property type="match status" value="2"/>
</dbReference>
<protein>
    <submittedName>
        <fullName evidence="1">Uncharacterized protein</fullName>
    </submittedName>
</protein>
<sequence>MKTSTDTALIIIQEHAAHPINEKFIRKYEKQFEELRIVKKAGSPAIREGIPVSEWSTEASLTDAVNRVVEDVSKDHILILYSDEEIVQEEISPVRDKWQTATLIRTSDERHMGRSIRVIPVNRDSGTAVFNGTVFPDCCSYISDHGYIENNKDLIIRKKKPIIAKERLQKLMDNDLARTTMDWYMVGVYYSEKQQYHKAEKALRLALTANAELLPMYRMSAINLLANAHAELGQTNAALSAIDQSLELSENQFAPYLIRHKIMWMQKKWQEAADALNGYLSAHHEDSDAAYDFTLEPAEAHFLLAELSLKLNSREDAFNNLEEFYKLSDGQVSQEVKDKLFVYAVELEYPERARFYFESFYLDSIRADMPKKLKIRVLGAVSLFEEKGWNQMACEFYESLFERDPGCKEIMRRWIITLMRSDQLSRAQKTLQLKMASAF</sequence>
<dbReference type="Gene3D" id="1.25.40.10">
    <property type="entry name" value="Tetratricopeptide repeat domain"/>
    <property type="match status" value="1"/>
</dbReference>
<name>A0A316TSI0_9BACT</name>
<dbReference type="InterPro" id="IPR019734">
    <property type="entry name" value="TPR_rpt"/>
</dbReference>
<dbReference type="OrthoDB" id="9789742at2"/>
<dbReference type="RefSeq" id="WP_109648112.1">
    <property type="nucleotide sequence ID" value="NZ_QGGB01000011.1"/>
</dbReference>
<dbReference type="Proteomes" id="UP000245533">
    <property type="component" value="Unassembled WGS sequence"/>
</dbReference>
<dbReference type="EMBL" id="QGGB01000011">
    <property type="protein sequence ID" value="PWN05204.1"/>
    <property type="molecule type" value="Genomic_DNA"/>
</dbReference>
<keyword evidence="2" id="KW-1185">Reference proteome</keyword>
<dbReference type="SMART" id="SM00028">
    <property type="entry name" value="TPR"/>
    <property type="match status" value="3"/>
</dbReference>
<evidence type="ECO:0000313" key="2">
    <source>
        <dbReference type="Proteomes" id="UP000245533"/>
    </source>
</evidence>
<comment type="caution">
    <text evidence="1">The sequence shown here is derived from an EMBL/GenBank/DDBJ whole genome shotgun (WGS) entry which is preliminary data.</text>
</comment>